<dbReference type="PANTHER" id="PTHR21600:SF83">
    <property type="entry name" value="PSEUDOURIDYLATE SYNTHASE RPUSD4, MITOCHONDRIAL"/>
    <property type="match status" value="1"/>
</dbReference>
<dbReference type="SUPFAM" id="SSF55120">
    <property type="entry name" value="Pseudouridine synthase"/>
    <property type="match status" value="1"/>
</dbReference>
<evidence type="ECO:0000259" key="7">
    <source>
        <dbReference type="SMART" id="SM00363"/>
    </source>
</evidence>
<evidence type="ECO:0000256" key="2">
    <source>
        <dbReference type="ARBA" id="ARBA00010876"/>
    </source>
</evidence>
<dbReference type="RefSeq" id="WP_035148448.1">
    <property type="nucleotide sequence ID" value="NZ_JAAZWO010000002.1"/>
</dbReference>
<evidence type="ECO:0000256" key="1">
    <source>
        <dbReference type="ARBA" id="ARBA00000073"/>
    </source>
</evidence>
<dbReference type="PROSITE" id="PS50889">
    <property type="entry name" value="S4"/>
    <property type="match status" value="1"/>
</dbReference>
<evidence type="ECO:0000256" key="3">
    <source>
        <dbReference type="ARBA" id="ARBA00023235"/>
    </source>
</evidence>
<keyword evidence="9" id="KW-1185">Reference proteome</keyword>
<comment type="caution">
    <text evidence="8">The sequence shown here is derived from an EMBL/GenBank/DDBJ whole genome shotgun (WGS) entry which is preliminary data.</text>
</comment>
<dbReference type="InterPro" id="IPR006225">
    <property type="entry name" value="PsdUridine_synth_RluC/D"/>
</dbReference>
<dbReference type="InterPro" id="IPR020103">
    <property type="entry name" value="PsdUridine_synth_cat_dom_sf"/>
</dbReference>
<evidence type="ECO:0000256" key="5">
    <source>
        <dbReference type="PROSITE-ProRule" id="PRU00182"/>
    </source>
</evidence>
<dbReference type="GO" id="GO:0003723">
    <property type="term" value="F:RNA binding"/>
    <property type="evidence" value="ECO:0007669"/>
    <property type="project" value="UniProtKB-KW"/>
</dbReference>
<dbReference type="EC" id="5.4.99.-" evidence="6"/>
<name>A0A923E8R7_CLOTT</name>
<organism evidence="8 9">
    <name type="scientific">Clostridium tetanomorphum</name>
    <dbReference type="NCBI Taxonomy" id="1553"/>
    <lineage>
        <taxon>Bacteria</taxon>
        <taxon>Bacillati</taxon>
        <taxon>Bacillota</taxon>
        <taxon>Clostridia</taxon>
        <taxon>Eubacteriales</taxon>
        <taxon>Clostridiaceae</taxon>
        <taxon>Clostridium</taxon>
    </lineage>
</organism>
<dbReference type="NCBIfam" id="TIGR00005">
    <property type="entry name" value="rluA_subfam"/>
    <property type="match status" value="1"/>
</dbReference>
<feature type="domain" description="RNA-binding S4" evidence="7">
    <location>
        <begin position="12"/>
        <end position="79"/>
    </location>
</feature>
<dbReference type="EMBL" id="JAAZWO010000002">
    <property type="protein sequence ID" value="MBC2396509.1"/>
    <property type="molecule type" value="Genomic_DNA"/>
</dbReference>
<sequence length="320" mass="37200">MRIEIGSNEAGQRVDKFLRKWLKDVPLGAIYRSIRKGEIKVNGKRTKEKYSLNIGDIVETKDIVSQGKKIKSFIKVEDFNKIKITYEDENMLLVEKWPGVLVHSDKKIGEPTLTDYVLTYLWDKGDYIPENEITFTPAPCNRLDRNTSGIVIFGKNYEALKELNEMIRERRIRKYYQALVSGRIKDGIYEGYISKDNEKNISIITEKKNKDSKKVAMQVKTLQCCGTFSLIEIELITGRSHQLRAHLSYLGNPIVGDNKYGKGKMNSFFYNRYGISYQYLYAYKVIFKNCTEKLKYMDNKTIAETLPPVLKKIKNDVFKF</sequence>
<accession>A0A923E8R7</accession>
<dbReference type="GO" id="GO:0000455">
    <property type="term" value="P:enzyme-directed rRNA pseudouridine synthesis"/>
    <property type="evidence" value="ECO:0007669"/>
    <property type="project" value="UniProtKB-ARBA"/>
</dbReference>
<evidence type="ECO:0000313" key="8">
    <source>
        <dbReference type="EMBL" id="MBC2396509.1"/>
    </source>
</evidence>
<keyword evidence="5" id="KW-0694">RNA-binding</keyword>
<comment type="catalytic activity">
    <reaction evidence="1 6">
        <text>a uridine in RNA = a pseudouridine in RNA</text>
        <dbReference type="Rhea" id="RHEA:48348"/>
        <dbReference type="Rhea" id="RHEA-COMP:12068"/>
        <dbReference type="Rhea" id="RHEA-COMP:12069"/>
        <dbReference type="ChEBI" id="CHEBI:65314"/>
        <dbReference type="ChEBI" id="CHEBI:65315"/>
    </reaction>
</comment>
<proteinExistence type="inferred from homology"/>
<dbReference type="Proteomes" id="UP000563151">
    <property type="component" value="Unassembled WGS sequence"/>
</dbReference>
<dbReference type="Gene3D" id="3.30.2350.10">
    <property type="entry name" value="Pseudouridine synthase"/>
    <property type="match status" value="1"/>
</dbReference>
<evidence type="ECO:0000256" key="4">
    <source>
        <dbReference type="PIRSR" id="PIRSR606225-1"/>
    </source>
</evidence>
<dbReference type="InterPro" id="IPR036986">
    <property type="entry name" value="S4_RNA-bd_sf"/>
</dbReference>
<gene>
    <name evidence="8" type="ORF">HGG79_01770</name>
</gene>
<dbReference type="InterPro" id="IPR006224">
    <property type="entry name" value="PsdUridine_synth_RluA-like_CS"/>
</dbReference>
<comment type="similarity">
    <text evidence="2 6">Belongs to the pseudouridine synthase RluA family.</text>
</comment>
<dbReference type="CDD" id="cd02869">
    <property type="entry name" value="PseudoU_synth_RluA_like"/>
    <property type="match status" value="1"/>
</dbReference>
<dbReference type="AlphaFoldDB" id="A0A923E8R7"/>
<dbReference type="GO" id="GO:0120159">
    <property type="term" value="F:rRNA pseudouridine synthase activity"/>
    <property type="evidence" value="ECO:0007669"/>
    <property type="project" value="UniProtKB-ARBA"/>
</dbReference>
<dbReference type="CDD" id="cd00165">
    <property type="entry name" value="S4"/>
    <property type="match status" value="1"/>
</dbReference>
<dbReference type="PROSITE" id="PS01129">
    <property type="entry name" value="PSI_RLU"/>
    <property type="match status" value="1"/>
</dbReference>
<dbReference type="InterPro" id="IPR006145">
    <property type="entry name" value="PsdUridine_synth_RsuA/RluA"/>
</dbReference>
<protein>
    <recommendedName>
        <fullName evidence="6">Pseudouridine synthase</fullName>
        <ecNumber evidence="6">5.4.99.-</ecNumber>
    </recommendedName>
</protein>
<feature type="active site" evidence="4">
    <location>
        <position position="144"/>
    </location>
</feature>
<comment type="function">
    <text evidence="6">Responsible for synthesis of pseudouridine from uracil.</text>
</comment>
<dbReference type="Pfam" id="PF01479">
    <property type="entry name" value="S4"/>
    <property type="match status" value="1"/>
</dbReference>
<keyword evidence="3 6" id="KW-0413">Isomerase</keyword>
<dbReference type="InterPro" id="IPR002942">
    <property type="entry name" value="S4_RNA-bd"/>
</dbReference>
<dbReference type="PANTHER" id="PTHR21600">
    <property type="entry name" value="MITOCHONDRIAL RNA PSEUDOURIDINE SYNTHASE"/>
    <property type="match status" value="1"/>
</dbReference>
<dbReference type="SMART" id="SM00363">
    <property type="entry name" value="S4"/>
    <property type="match status" value="1"/>
</dbReference>
<dbReference type="InterPro" id="IPR050188">
    <property type="entry name" value="RluA_PseudoU_synthase"/>
</dbReference>
<reference evidence="8 9" key="1">
    <citation type="submission" date="2020-04" db="EMBL/GenBank/DDBJ databases">
        <title>Genomic insights into acetone-butanol-ethanol (ABE) fermentation by sequencing solventogenic clostridia strains.</title>
        <authorList>
            <person name="Brown S."/>
        </authorList>
    </citation>
    <scope>NUCLEOTIDE SEQUENCE [LARGE SCALE GENOMIC DNA]</scope>
    <source>
        <strain evidence="8 9">DJ011</strain>
    </source>
</reference>
<dbReference type="Pfam" id="PF00849">
    <property type="entry name" value="PseudoU_synth_2"/>
    <property type="match status" value="1"/>
</dbReference>
<evidence type="ECO:0000256" key="6">
    <source>
        <dbReference type="RuleBase" id="RU362028"/>
    </source>
</evidence>
<dbReference type="Gene3D" id="3.10.290.10">
    <property type="entry name" value="RNA-binding S4 domain"/>
    <property type="match status" value="1"/>
</dbReference>
<evidence type="ECO:0000313" key="9">
    <source>
        <dbReference type="Proteomes" id="UP000563151"/>
    </source>
</evidence>
<dbReference type="SUPFAM" id="SSF55174">
    <property type="entry name" value="Alpha-L RNA-binding motif"/>
    <property type="match status" value="1"/>
</dbReference>